<dbReference type="AlphaFoldDB" id="A0AA86R3A3"/>
<name>A0AA86R3A3_9EUKA</name>
<reference evidence="1" key="1">
    <citation type="submission" date="2023-06" db="EMBL/GenBank/DDBJ databases">
        <authorList>
            <person name="Kurt Z."/>
        </authorList>
    </citation>
    <scope>NUCLEOTIDE SEQUENCE</scope>
</reference>
<evidence type="ECO:0000313" key="1">
    <source>
        <dbReference type="EMBL" id="CAI9961355.1"/>
    </source>
</evidence>
<evidence type="ECO:0000313" key="2">
    <source>
        <dbReference type="EMBL" id="CAL6079841.1"/>
    </source>
</evidence>
<dbReference type="EMBL" id="CAXDID020000342">
    <property type="protein sequence ID" value="CAL6079841.1"/>
    <property type="molecule type" value="Genomic_DNA"/>
</dbReference>
<comment type="caution">
    <text evidence="1">The sequence shown here is derived from an EMBL/GenBank/DDBJ whole genome shotgun (WGS) entry which is preliminary data.</text>
</comment>
<gene>
    <name evidence="1" type="ORF">HINF_LOCUS49000</name>
    <name evidence="2" type="ORF">HINF_LOCUS59580</name>
</gene>
<dbReference type="Proteomes" id="UP001642409">
    <property type="component" value="Unassembled WGS sequence"/>
</dbReference>
<proteinExistence type="predicted"/>
<accession>A0AA86R3A3</accession>
<dbReference type="EMBL" id="CATOUU010000939">
    <property type="protein sequence ID" value="CAI9961355.1"/>
    <property type="molecule type" value="Genomic_DNA"/>
</dbReference>
<reference evidence="2 3" key="2">
    <citation type="submission" date="2024-07" db="EMBL/GenBank/DDBJ databases">
        <authorList>
            <person name="Akdeniz Z."/>
        </authorList>
    </citation>
    <scope>NUCLEOTIDE SEQUENCE [LARGE SCALE GENOMIC DNA]</scope>
</reference>
<evidence type="ECO:0000313" key="3">
    <source>
        <dbReference type="Proteomes" id="UP001642409"/>
    </source>
</evidence>
<protein>
    <submittedName>
        <fullName evidence="1">Uncharacterized protein</fullName>
    </submittedName>
</protein>
<sequence>MEGEPQIAVVDIKFNGEVYKVNLTAESDAVIEAHNFLIENNLPEKFKAPVTRRFQETIDKLCAPMAKSIVHNNVLNTTSINEEQVSVIDPYASFANPYQTFDTSICEQPKQNPFMQTDFSTQPLANADNIFGEYVEQQYEQQPEVEDQSLVNETLQHIDVYQRLYQSKLKPHPPQAQRPRISFAQQEAAFDRLQKQRVKKDLEEPVQKQTVSFEKQAQAINRLYKPAAPVPKQRILTSDEVQLQCIKEITAPETEKVPMSAYSKELTDGYQFKVVMEHTAKKYEEKRRLELLRSTTSEEIVKRLTKNLPAAERLFWSEELKKRQQKITPVEKPVKELQMSTFNNRTVYKLVEPECDFKPKINKSIGAEGQKLRTDRKLDDQIKKKCAQIQPVQEYRFQPTLVSKKGKDYKQEIIGTLFE</sequence>
<keyword evidence="3" id="KW-1185">Reference proteome</keyword>
<organism evidence="1">
    <name type="scientific">Hexamita inflata</name>
    <dbReference type="NCBI Taxonomy" id="28002"/>
    <lineage>
        <taxon>Eukaryota</taxon>
        <taxon>Metamonada</taxon>
        <taxon>Diplomonadida</taxon>
        <taxon>Hexamitidae</taxon>
        <taxon>Hexamitinae</taxon>
        <taxon>Hexamita</taxon>
    </lineage>
</organism>